<keyword evidence="1" id="KW-0418">Kinase</keyword>
<evidence type="ECO:0000256" key="1">
    <source>
        <dbReference type="ARBA" id="ARBA00022527"/>
    </source>
</evidence>
<keyword evidence="1" id="KW-0723">Serine/threonine-protein kinase</keyword>
<organism evidence="3 4">
    <name type="scientific">Catenuloplanes indicus</name>
    <dbReference type="NCBI Taxonomy" id="137267"/>
    <lineage>
        <taxon>Bacteria</taxon>
        <taxon>Bacillati</taxon>
        <taxon>Actinomycetota</taxon>
        <taxon>Actinomycetes</taxon>
        <taxon>Micromonosporales</taxon>
        <taxon>Micromonosporaceae</taxon>
        <taxon>Catenuloplanes</taxon>
    </lineage>
</organism>
<comment type="caution">
    <text evidence="3">The sequence shown here is derived from an EMBL/GenBank/DDBJ whole genome shotgun (WGS) entry which is preliminary data.</text>
</comment>
<name>A0AAE3W363_9ACTN</name>
<dbReference type="AlphaFoldDB" id="A0AAE3W363"/>
<keyword evidence="4" id="KW-1185">Reference proteome</keyword>
<dbReference type="RefSeq" id="WP_307243331.1">
    <property type="nucleotide sequence ID" value="NZ_JAUSUZ010000001.1"/>
</dbReference>
<dbReference type="InterPro" id="IPR036890">
    <property type="entry name" value="HATPase_C_sf"/>
</dbReference>
<dbReference type="SUPFAM" id="SSF55874">
    <property type="entry name" value="ATPase domain of HSP90 chaperone/DNA topoisomerase II/histidine kinase"/>
    <property type="match status" value="1"/>
</dbReference>
<reference evidence="3 4" key="1">
    <citation type="submission" date="2023-07" db="EMBL/GenBank/DDBJ databases">
        <title>Sequencing the genomes of 1000 actinobacteria strains.</title>
        <authorList>
            <person name="Klenk H.-P."/>
        </authorList>
    </citation>
    <scope>NUCLEOTIDE SEQUENCE [LARGE SCALE GENOMIC DNA]</scope>
    <source>
        <strain evidence="3 4">DSM 44709</strain>
    </source>
</reference>
<evidence type="ECO:0000313" key="4">
    <source>
        <dbReference type="Proteomes" id="UP001240236"/>
    </source>
</evidence>
<dbReference type="EMBL" id="JAUSUZ010000001">
    <property type="protein sequence ID" value="MDQ0368649.1"/>
    <property type="molecule type" value="Genomic_DNA"/>
</dbReference>
<gene>
    <name evidence="3" type="ORF">J2S42_005318</name>
</gene>
<dbReference type="InterPro" id="IPR050267">
    <property type="entry name" value="Anti-sigma-factor_SerPK"/>
</dbReference>
<keyword evidence="1" id="KW-0808">Transferase</keyword>
<dbReference type="Proteomes" id="UP001240236">
    <property type="component" value="Unassembled WGS sequence"/>
</dbReference>
<dbReference type="Pfam" id="PF13581">
    <property type="entry name" value="HATPase_c_2"/>
    <property type="match status" value="1"/>
</dbReference>
<sequence>MADHHPVAPLAVPPAGAVALLETRFDASGVTALRHHVAARAAVAGLRGERLDDFVLAVYELLTNAVRHGGGHGRLHLWHDPKSVTCEVADTGGGFDPVTAVRLAAPPVPATPGGWGLFLADKLTDMIEVTSGPRGTTVRISSALT</sequence>
<feature type="domain" description="Histidine kinase/HSP90-like ATPase" evidence="2">
    <location>
        <begin position="29"/>
        <end position="141"/>
    </location>
</feature>
<dbReference type="InterPro" id="IPR003594">
    <property type="entry name" value="HATPase_dom"/>
</dbReference>
<evidence type="ECO:0000259" key="2">
    <source>
        <dbReference type="Pfam" id="PF13581"/>
    </source>
</evidence>
<dbReference type="PANTHER" id="PTHR35526:SF3">
    <property type="entry name" value="ANTI-SIGMA-F FACTOR RSBW"/>
    <property type="match status" value="1"/>
</dbReference>
<protein>
    <submittedName>
        <fullName evidence="3">Anti-sigma regulatory factor (Ser/Thr protein kinase)</fullName>
    </submittedName>
</protein>
<dbReference type="CDD" id="cd16936">
    <property type="entry name" value="HATPase_RsbW-like"/>
    <property type="match status" value="1"/>
</dbReference>
<dbReference type="Gene3D" id="3.30.565.10">
    <property type="entry name" value="Histidine kinase-like ATPase, C-terminal domain"/>
    <property type="match status" value="1"/>
</dbReference>
<dbReference type="PANTHER" id="PTHR35526">
    <property type="entry name" value="ANTI-SIGMA-F FACTOR RSBW-RELATED"/>
    <property type="match status" value="1"/>
</dbReference>
<dbReference type="GO" id="GO:0004674">
    <property type="term" value="F:protein serine/threonine kinase activity"/>
    <property type="evidence" value="ECO:0007669"/>
    <property type="project" value="UniProtKB-KW"/>
</dbReference>
<evidence type="ECO:0000313" key="3">
    <source>
        <dbReference type="EMBL" id="MDQ0368649.1"/>
    </source>
</evidence>
<accession>A0AAE3W363</accession>
<proteinExistence type="predicted"/>